<gene>
    <name evidence="1" type="ORF">SAMN05444420_102393</name>
</gene>
<accession>A0A1H2U1S4</accession>
<reference evidence="1 2" key="1">
    <citation type="submission" date="2016-10" db="EMBL/GenBank/DDBJ databases">
        <authorList>
            <person name="Varghese N."/>
            <person name="Submissions S."/>
        </authorList>
    </citation>
    <scope>NUCLEOTIDE SEQUENCE [LARGE SCALE GENOMIC DNA]</scope>
    <source>
        <strain evidence="1 2">DSM 11449</strain>
    </source>
</reference>
<dbReference type="GeneID" id="85016482"/>
<dbReference type="AlphaFoldDB" id="A0A1H2U1S4"/>
<dbReference type="OrthoDB" id="2065887at2"/>
<protein>
    <submittedName>
        <fullName evidence="1">Uncharacterized protein</fullName>
    </submittedName>
</protein>
<evidence type="ECO:0000313" key="2">
    <source>
        <dbReference type="Proteomes" id="UP000182771"/>
    </source>
</evidence>
<keyword evidence="2" id="KW-1185">Reference proteome</keyword>
<proteinExistence type="predicted"/>
<comment type="caution">
    <text evidence="1">The sequence shown here is derived from an EMBL/GenBank/DDBJ whole genome shotgun (WGS) entry which is preliminary data.</text>
</comment>
<name>A0A1H2U1S4_9FLAO</name>
<evidence type="ECO:0000313" key="1">
    <source>
        <dbReference type="EMBL" id="SDW50126.1"/>
    </source>
</evidence>
<organism evidence="1 2">
    <name type="scientific">Capnocytophaga granulosa</name>
    <dbReference type="NCBI Taxonomy" id="45242"/>
    <lineage>
        <taxon>Bacteria</taxon>
        <taxon>Pseudomonadati</taxon>
        <taxon>Bacteroidota</taxon>
        <taxon>Flavobacteriia</taxon>
        <taxon>Flavobacteriales</taxon>
        <taxon>Flavobacteriaceae</taxon>
        <taxon>Capnocytophaga</taxon>
    </lineage>
</organism>
<dbReference type="Proteomes" id="UP000182771">
    <property type="component" value="Unassembled WGS sequence"/>
</dbReference>
<sequence length="177" mass="21087">MKLKLIEHIKLTKDLVDREHFFTLGYCEALETHLMKVLVSWVAGYERYYRISTDDYALFEEDRPAFYELYKNELAEDNECFTQKFMGAQALRDYDGRKNFQTCYPSKEMNPFGHYAYYNGVLYAQILWDKGTVYVPPYQKVKTANGTWDYPLRKDCYIEKDPEGKDLCFCLDTENEK</sequence>
<dbReference type="EMBL" id="FNND01000002">
    <property type="protein sequence ID" value="SDW50126.1"/>
    <property type="molecule type" value="Genomic_DNA"/>
</dbReference>
<dbReference type="RefSeq" id="WP_016420042.1">
    <property type="nucleotide sequence ID" value="NZ_FNND01000002.1"/>
</dbReference>